<dbReference type="EMBL" id="BLAE01000034">
    <property type="protein sequence ID" value="GES11994.1"/>
    <property type="molecule type" value="Genomic_DNA"/>
</dbReference>
<keyword evidence="2" id="KW-1185">Reference proteome</keyword>
<dbReference type="InterPro" id="IPR036291">
    <property type="entry name" value="NAD(P)-bd_dom_sf"/>
</dbReference>
<dbReference type="Proteomes" id="UP000331127">
    <property type="component" value="Unassembled WGS sequence"/>
</dbReference>
<dbReference type="InterPro" id="IPR002347">
    <property type="entry name" value="SDR_fam"/>
</dbReference>
<dbReference type="Pfam" id="PF13561">
    <property type="entry name" value="adh_short_C2"/>
    <property type="match status" value="1"/>
</dbReference>
<comment type="caution">
    <text evidence="1">The sequence shown here is derived from an EMBL/GenBank/DDBJ whole genome shotgun (WGS) entry which is preliminary data.</text>
</comment>
<reference evidence="1 2" key="1">
    <citation type="submission" date="2019-10" db="EMBL/GenBank/DDBJ databases">
        <title>Whole genome shotgun sequence of Acrocarpospora macrocephala NBRC 16266.</title>
        <authorList>
            <person name="Ichikawa N."/>
            <person name="Kimura A."/>
            <person name="Kitahashi Y."/>
            <person name="Komaki H."/>
            <person name="Oguchi A."/>
        </authorList>
    </citation>
    <scope>NUCLEOTIDE SEQUENCE [LARGE SCALE GENOMIC DNA]</scope>
    <source>
        <strain evidence="1 2">NBRC 16266</strain>
    </source>
</reference>
<sequence length="50" mass="5234">MVRPATLRSSERRISLGRPGQATEVASAIAFLVSDDASYITGIDLVIDGG</sequence>
<protein>
    <recommendedName>
        <fullName evidence="3">SDR family oxidoreductase</fullName>
    </recommendedName>
</protein>
<dbReference type="Gene3D" id="3.40.50.720">
    <property type="entry name" value="NAD(P)-binding Rossmann-like Domain"/>
    <property type="match status" value="1"/>
</dbReference>
<name>A0A5M3WSY8_9ACTN</name>
<dbReference type="OrthoDB" id="9803333at2"/>
<accession>A0A5M3WSY8</accession>
<evidence type="ECO:0008006" key="3">
    <source>
        <dbReference type="Google" id="ProtNLM"/>
    </source>
</evidence>
<evidence type="ECO:0000313" key="1">
    <source>
        <dbReference type="EMBL" id="GES11994.1"/>
    </source>
</evidence>
<dbReference type="AlphaFoldDB" id="A0A5M3WSY8"/>
<proteinExistence type="predicted"/>
<organism evidence="1 2">
    <name type="scientific">Acrocarpospora macrocephala</name>
    <dbReference type="NCBI Taxonomy" id="150177"/>
    <lineage>
        <taxon>Bacteria</taxon>
        <taxon>Bacillati</taxon>
        <taxon>Actinomycetota</taxon>
        <taxon>Actinomycetes</taxon>
        <taxon>Streptosporangiales</taxon>
        <taxon>Streptosporangiaceae</taxon>
        <taxon>Acrocarpospora</taxon>
    </lineage>
</organism>
<dbReference type="RefSeq" id="WP_155357345.1">
    <property type="nucleotide sequence ID" value="NZ_BAAAHL010000030.1"/>
</dbReference>
<gene>
    <name evidence="1" type="ORF">Amac_055910</name>
</gene>
<dbReference type="SUPFAM" id="SSF51735">
    <property type="entry name" value="NAD(P)-binding Rossmann-fold domains"/>
    <property type="match status" value="1"/>
</dbReference>
<evidence type="ECO:0000313" key="2">
    <source>
        <dbReference type="Proteomes" id="UP000331127"/>
    </source>
</evidence>